<organism evidence="1 2">
    <name type="scientific">Candidatus Roizmanbacteria bacterium RIFCSPHIGHO2_02_FULL_38_11</name>
    <dbReference type="NCBI Taxonomy" id="1802039"/>
    <lineage>
        <taxon>Bacteria</taxon>
        <taxon>Candidatus Roizmaniibacteriota</taxon>
    </lineage>
</organism>
<comment type="caution">
    <text evidence="1">The sequence shown here is derived from an EMBL/GenBank/DDBJ whole genome shotgun (WGS) entry which is preliminary data.</text>
</comment>
<evidence type="ECO:0000313" key="2">
    <source>
        <dbReference type="Proteomes" id="UP000177913"/>
    </source>
</evidence>
<name>A0A1F7H1G0_9BACT</name>
<dbReference type="AlphaFoldDB" id="A0A1F7H1G0"/>
<evidence type="ECO:0000313" key="1">
    <source>
        <dbReference type="EMBL" id="OGK24955.1"/>
    </source>
</evidence>
<accession>A0A1F7H1G0</accession>
<sequence>MKGTGGVGGVGVPVRVGKGGSVGVDVNDAVGDGVGVGVFFLAVSKAGEPGGCIGLISARTACVL</sequence>
<reference evidence="1 2" key="1">
    <citation type="journal article" date="2016" name="Nat. Commun.">
        <title>Thousands of microbial genomes shed light on interconnected biogeochemical processes in an aquifer system.</title>
        <authorList>
            <person name="Anantharaman K."/>
            <person name="Brown C.T."/>
            <person name="Hug L.A."/>
            <person name="Sharon I."/>
            <person name="Castelle C.J."/>
            <person name="Probst A.J."/>
            <person name="Thomas B.C."/>
            <person name="Singh A."/>
            <person name="Wilkins M.J."/>
            <person name="Karaoz U."/>
            <person name="Brodie E.L."/>
            <person name="Williams K.H."/>
            <person name="Hubbard S.S."/>
            <person name="Banfield J.F."/>
        </authorList>
    </citation>
    <scope>NUCLEOTIDE SEQUENCE [LARGE SCALE GENOMIC DNA]</scope>
</reference>
<gene>
    <name evidence="1" type="ORF">A3C25_02690</name>
</gene>
<proteinExistence type="predicted"/>
<protein>
    <submittedName>
        <fullName evidence="1">Uncharacterized protein</fullName>
    </submittedName>
</protein>
<dbReference type="Proteomes" id="UP000177913">
    <property type="component" value="Unassembled WGS sequence"/>
</dbReference>
<dbReference type="EMBL" id="MFZO01000021">
    <property type="protein sequence ID" value="OGK24955.1"/>
    <property type="molecule type" value="Genomic_DNA"/>
</dbReference>